<dbReference type="EMBL" id="JAIWYP010000010">
    <property type="protein sequence ID" value="KAH3754141.1"/>
    <property type="molecule type" value="Genomic_DNA"/>
</dbReference>
<reference evidence="2" key="1">
    <citation type="journal article" date="2019" name="bioRxiv">
        <title>The Genome of the Zebra Mussel, Dreissena polymorpha: A Resource for Invasive Species Research.</title>
        <authorList>
            <person name="McCartney M.A."/>
            <person name="Auch B."/>
            <person name="Kono T."/>
            <person name="Mallez S."/>
            <person name="Zhang Y."/>
            <person name="Obille A."/>
            <person name="Becker A."/>
            <person name="Abrahante J.E."/>
            <person name="Garbe J."/>
            <person name="Badalamenti J.P."/>
            <person name="Herman A."/>
            <person name="Mangelson H."/>
            <person name="Liachko I."/>
            <person name="Sullivan S."/>
            <person name="Sone E.D."/>
            <person name="Koren S."/>
            <person name="Silverstein K.A.T."/>
            <person name="Beckman K.B."/>
            <person name="Gohl D.M."/>
        </authorList>
    </citation>
    <scope>NUCLEOTIDE SEQUENCE</scope>
    <source>
        <strain evidence="2">Duluth1</strain>
        <tissue evidence="2">Whole animal</tissue>
    </source>
</reference>
<dbReference type="Pfam" id="PF00024">
    <property type="entry name" value="PAN_1"/>
    <property type="match status" value="1"/>
</dbReference>
<feature type="domain" description="Apple" evidence="1">
    <location>
        <begin position="25"/>
        <end position="61"/>
    </location>
</feature>
<dbReference type="AlphaFoldDB" id="A0A9D4DSU5"/>
<name>A0A9D4DSU5_DREPO</name>
<evidence type="ECO:0000313" key="2">
    <source>
        <dbReference type="EMBL" id="KAH3754141.1"/>
    </source>
</evidence>
<dbReference type="InterPro" id="IPR003609">
    <property type="entry name" value="Pan_app"/>
</dbReference>
<evidence type="ECO:0000313" key="3">
    <source>
        <dbReference type="Proteomes" id="UP000828390"/>
    </source>
</evidence>
<proteinExistence type="predicted"/>
<reference evidence="2" key="2">
    <citation type="submission" date="2020-11" db="EMBL/GenBank/DDBJ databases">
        <authorList>
            <person name="McCartney M.A."/>
            <person name="Auch B."/>
            <person name="Kono T."/>
            <person name="Mallez S."/>
            <person name="Becker A."/>
            <person name="Gohl D.M."/>
            <person name="Silverstein K.A.T."/>
            <person name="Koren S."/>
            <person name="Bechman K.B."/>
            <person name="Herman A."/>
            <person name="Abrahante J.E."/>
            <person name="Garbe J."/>
        </authorList>
    </citation>
    <scope>NUCLEOTIDE SEQUENCE</scope>
    <source>
        <strain evidence="2">Duluth1</strain>
        <tissue evidence="2">Whole animal</tissue>
    </source>
</reference>
<evidence type="ECO:0000259" key="1">
    <source>
        <dbReference type="Pfam" id="PF00024"/>
    </source>
</evidence>
<dbReference type="SUPFAM" id="SSF57414">
    <property type="entry name" value="Hairpin loop containing domain-like"/>
    <property type="match status" value="1"/>
</dbReference>
<protein>
    <recommendedName>
        <fullName evidence="1">Apple domain-containing protein</fullName>
    </recommendedName>
</protein>
<sequence length="76" mass="8239">MVFGLLRIRHSGDKAGCPDGEPMMILQADQLLECFRQCSKIAACKSFSFADRKCELFNASIVPGKGSGCYATGFIT</sequence>
<comment type="caution">
    <text evidence="2">The sequence shown here is derived from an EMBL/GenBank/DDBJ whole genome shotgun (WGS) entry which is preliminary data.</text>
</comment>
<keyword evidence="3" id="KW-1185">Reference proteome</keyword>
<dbReference type="Proteomes" id="UP000828390">
    <property type="component" value="Unassembled WGS sequence"/>
</dbReference>
<gene>
    <name evidence="2" type="ORF">DPMN_188803</name>
</gene>
<accession>A0A9D4DSU5</accession>
<organism evidence="2 3">
    <name type="scientific">Dreissena polymorpha</name>
    <name type="common">Zebra mussel</name>
    <name type="synonym">Mytilus polymorpha</name>
    <dbReference type="NCBI Taxonomy" id="45954"/>
    <lineage>
        <taxon>Eukaryota</taxon>
        <taxon>Metazoa</taxon>
        <taxon>Spiralia</taxon>
        <taxon>Lophotrochozoa</taxon>
        <taxon>Mollusca</taxon>
        <taxon>Bivalvia</taxon>
        <taxon>Autobranchia</taxon>
        <taxon>Heteroconchia</taxon>
        <taxon>Euheterodonta</taxon>
        <taxon>Imparidentia</taxon>
        <taxon>Neoheterodontei</taxon>
        <taxon>Myida</taxon>
        <taxon>Dreissenoidea</taxon>
        <taxon>Dreissenidae</taxon>
        <taxon>Dreissena</taxon>
    </lineage>
</organism>